<name>A0ABS6SGU6_9SPHN</name>
<dbReference type="GO" id="GO:0016787">
    <property type="term" value="F:hydrolase activity"/>
    <property type="evidence" value="ECO:0007669"/>
    <property type="project" value="UniProtKB-KW"/>
</dbReference>
<feature type="chain" id="PRO_5045089642" evidence="1">
    <location>
        <begin position="24"/>
        <end position="352"/>
    </location>
</feature>
<dbReference type="RefSeq" id="WP_218446477.1">
    <property type="nucleotide sequence ID" value="NZ_JAGSPA010000004.1"/>
</dbReference>
<evidence type="ECO:0000313" key="3">
    <source>
        <dbReference type="EMBL" id="MBV7257638.1"/>
    </source>
</evidence>
<feature type="domain" description="Beta-lactamase-related" evidence="2">
    <location>
        <begin position="45"/>
        <end position="327"/>
    </location>
</feature>
<dbReference type="PANTHER" id="PTHR43283:SF7">
    <property type="entry name" value="BETA-LACTAMASE-RELATED DOMAIN-CONTAINING PROTEIN"/>
    <property type="match status" value="1"/>
</dbReference>
<gene>
    <name evidence="3" type="ORF">KCG44_12670</name>
</gene>
<evidence type="ECO:0000313" key="4">
    <source>
        <dbReference type="Proteomes" id="UP000722336"/>
    </source>
</evidence>
<dbReference type="InterPro" id="IPR001466">
    <property type="entry name" value="Beta-lactam-related"/>
</dbReference>
<comment type="caution">
    <text evidence="3">The sequence shown here is derived from an EMBL/GenBank/DDBJ whole genome shotgun (WGS) entry which is preliminary data.</text>
</comment>
<dbReference type="InterPro" id="IPR050789">
    <property type="entry name" value="Diverse_Enzym_Activities"/>
</dbReference>
<feature type="signal peptide" evidence="1">
    <location>
        <begin position="1"/>
        <end position="23"/>
    </location>
</feature>
<keyword evidence="1" id="KW-0732">Signal</keyword>
<keyword evidence="4" id="KW-1185">Reference proteome</keyword>
<keyword evidence="3" id="KW-0378">Hydrolase</keyword>
<protein>
    <submittedName>
        <fullName evidence="3">Serine hydrolase</fullName>
    </submittedName>
</protein>
<dbReference type="Proteomes" id="UP000722336">
    <property type="component" value="Unassembled WGS sequence"/>
</dbReference>
<sequence length="352" mass="38463">MLKIANVLCALLLGSGIAAPTFAAEEHFTELSSAVDAGEYRKIEAIIVERGGKIVYENYFGKSDADSRIDARSAGKSITALAVGMAVDDGSIPDIYAPAFTAFAAEAPFRHDGPEKQAITIADLMNMSSALECDDWDDASPGNEERMYRKRNWTRFALDIPIDPDYVRSDKGVGRFSYCTAGAFLLGRIVERATGMPFDDYVQQRLFTPLGISNPEWTRSPSGEVQSGGQLSLTARDFAAIGRLVLSGGQHEGRQLISKDMLGLIGTQQLNATPTDGYGWFWWRRLFQAEGLPPQPAAYMSGNGGNKVAIFPQLDTVIVILSTNYNRKDMHSQTNDIIERHILPGLVEAGDE</sequence>
<reference evidence="3 4" key="1">
    <citation type="submission" date="2021-04" db="EMBL/GenBank/DDBJ databases">
        <authorList>
            <person name="Pira H."/>
            <person name="Risdian C."/>
            <person name="Wink J."/>
        </authorList>
    </citation>
    <scope>NUCLEOTIDE SEQUENCE [LARGE SCALE GENOMIC DNA]</scope>
    <source>
        <strain evidence="3 4">WHA3</strain>
    </source>
</reference>
<proteinExistence type="predicted"/>
<evidence type="ECO:0000259" key="2">
    <source>
        <dbReference type="Pfam" id="PF00144"/>
    </source>
</evidence>
<evidence type="ECO:0000256" key="1">
    <source>
        <dbReference type="SAM" id="SignalP"/>
    </source>
</evidence>
<dbReference type="PANTHER" id="PTHR43283">
    <property type="entry name" value="BETA-LACTAMASE-RELATED"/>
    <property type="match status" value="1"/>
</dbReference>
<dbReference type="Pfam" id="PF00144">
    <property type="entry name" value="Beta-lactamase"/>
    <property type="match status" value="1"/>
</dbReference>
<dbReference type="EMBL" id="JAGSPA010000004">
    <property type="protein sequence ID" value="MBV7257638.1"/>
    <property type="molecule type" value="Genomic_DNA"/>
</dbReference>
<organism evidence="3 4">
    <name type="scientific">Pacificimonas pallii</name>
    <dbReference type="NCBI Taxonomy" id="2827236"/>
    <lineage>
        <taxon>Bacteria</taxon>
        <taxon>Pseudomonadati</taxon>
        <taxon>Pseudomonadota</taxon>
        <taxon>Alphaproteobacteria</taxon>
        <taxon>Sphingomonadales</taxon>
        <taxon>Sphingosinicellaceae</taxon>
        <taxon>Pacificimonas</taxon>
    </lineage>
</organism>
<accession>A0ABS6SGU6</accession>